<keyword evidence="4" id="KW-1185">Reference proteome</keyword>
<dbReference type="AlphaFoldDB" id="A0A5E4BB67"/>
<evidence type="ECO:0000313" key="4">
    <source>
        <dbReference type="Proteomes" id="UP000335636"/>
    </source>
</evidence>
<proteinExistence type="predicted"/>
<organism evidence="3 4">
    <name type="scientific">Marmota monax</name>
    <name type="common">Woodchuck</name>
    <dbReference type="NCBI Taxonomy" id="9995"/>
    <lineage>
        <taxon>Eukaryota</taxon>
        <taxon>Metazoa</taxon>
        <taxon>Chordata</taxon>
        <taxon>Craniata</taxon>
        <taxon>Vertebrata</taxon>
        <taxon>Euteleostomi</taxon>
        <taxon>Mammalia</taxon>
        <taxon>Eutheria</taxon>
        <taxon>Euarchontoglires</taxon>
        <taxon>Glires</taxon>
        <taxon>Rodentia</taxon>
        <taxon>Sciuromorpha</taxon>
        <taxon>Sciuridae</taxon>
        <taxon>Xerinae</taxon>
        <taxon>Marmotini</taxon>
        <taxon>Marmota</taxon>
    </lineage>
</organism>
<reference evidence="2" key="2">
    <citation type="submission" date="2020-08" db="EMBL/GenBank/DDBJ databases">
        <authorList>
            <person name="Shumante A."/>
            <person name="Zimin A.V."/>
            <person name="Puiu D."/>
            <person name="Salzberg S.L."/>
        </authorList>
    </citation>
    <scope>NUCLEOTIDE SEQUENCE</scope>
    <source>
        <strain evidence="2">WC2-LM</strain>
        <tissue evidence="2">Liver</tissue>
    </source>
</reference>
<dbReference type="Proteomes" id="UP000335636">
    <property type="component" value="Unassembled WGS sequence"/>
</dbReference>
<reference evidence="3 4" key="1">
    <citation type="submission" date="2019-04" db="EMBL/GenBank/DDBJ databases">
        <authorList>
            <person name="Alioto T."/>
            <person name="Alioto T."/>
        </authorList>
    </citation>
    <scope>NUCLEOTIDE SEQUENCE [LARGE SCALE GENOMIC DNA]</scope>
</reference>
<evidence type="ECO:0000313" key="3">
    <source>
        <dbReference type="EMBL" id="VTJ66858.1"/>
    </source>
</evidence>
<protein>
    <submittedName>
        <fullName evidence="3">Uncharacterized protein</fullName>
    </submittedName>
</protein>
<dbReference type="Proteomes" id="UP000662637">
    <property type="component" value="Unassembled WGS sequence"/>
</dbReference>
<name>A0A5E4BB67_MARMO</name>
<dbReference type="EMBL" id="WJEC01006428">
    <property type="protein sequence ID" value="KAF7473468.1"/>
    <property type="molecule type" value="Genomic_DNA"/>
</dbReference>
<sequence>MTPDRGRKMGVLCLQEELPQTSRRSASASAQVKSLLPTSDKVSVPRAPFPKPESASPALAPDLGELIPTASADSRGQVADSASHWPRSRLDADWLRLSAAAPRGSGLAQRSGHWCVAAGLRRLPGVKVLRAPVATLGRSSRSRVPTSLLI</sequence>
<feature type="region of interest" description="Disordered" evidence="1">
    <location>
        <begin position="1"/>
        <end position="61"/>
    </location>
</feature>
<evidence type="ECO:0000256" key="1">
    <source>
        <dbReference type="SAM" id="MobiDB-lite"/>
    </source>
</evidence>
<gene>
    <name evidence="2" type="ORF">GHT09_015912</name>
    <name evidence="3" type="ORF">MONAX_5E015102</name>
</gene>
<accession>A0A5E4BB67</accession>
<evidence type="ECO:0000313" key="2">
    <source>
        <dbReference type="EMBL" id="KAF7473468.1"/>
    </source>
</evidence>
<dbReference type="EMBL" id="CABDUW010000356">
    <property type="protein sequence ID" value="VTJ66858.1"/>
    <property type="molecule type" value="Genomic_DNA"/>
</dbReference>